<dbReference type="Proteomes" id="UP000322873">
    <property type="component" value="Unassembled WGS sequence"/>
</dbReference>
<comment type="caution">
    <text evidence="1">The sequence shown here is derived from an EMBL/GenBank/DDBJ whole genome shotgun (WGS) entry which is preliminary data.</text>
</comment>
<accession>A0A5M9JYN6</accession>
<proteinExistence type="predicted"/>
<dbReference type="VEuPathDB" id="FungiDB:MFRU_003g00650"/>
<dbReference type="EMBL" id="VICG01000004">
    <property type="protein sequence ID" value="KAA8572832.1"/>
    <property type="molecule type" value="Genomic_DNA"/>
</dbReference>
<protein>
    <submittedName>
        <fullName evidence="1">Uncharacterized protein</fullName>
    </submittedName>
</protein>
<dbReference type="AlphaFoldDB" id="A0A5M9JYN6"/>
<evidence type="ECO:0000313" key="1">
    <source>
        <dbReference type="EMBL" id="KAA8572832.1"/>
    </source>
</evidence>
<name>A0A5M9JYN6_MONFR</name>
<sequence length="202" mass="22146">MEGESIKGSLRRQTILYHSQQHHSSKTSINTQTTLQTFKLLTLRVLQTIKMHFSMIASIPLLFLSALVSAAPTPMPAAVEAKAATQIYYLVNCFSDTTDAAYAAIAYYPDKSLSVGGETPTEVAIINSNESVDYEDETWFATTPFTATVVIFDDAYTAKAGSKVGTATVSTSTKALPCYRLTRFVLYEPANEQCYTDYACQS</sequence>
<reference evidence="1 2" key="1">
    <citation type="submission" date="2019-06" db="EMBL/GenBank/DDBJ databases">
        <title>Genome Sequence of the Brown Rot Fungal Pathogen Monilinia fructicola.</title>
        <authorList>
            <person name="De Miccolis Angelini R.M."/>
            <person name="Landi L."/>
            <person name="Abate D."/>
            <person name="Pollastro S."/>
            <person name="Romanazzi G."/>
            <person name="Faretra F."/>
        </authorList>
    </citation>
    <scope>NUCLEOTIDE SEQUENCE [LARGE SCALE GENOMIC DNA]</scope>
    <source>
        <strain evidence="1 2">Mfrc123</strain>
    </source>
</reference>
<organism evidence="1 2">
    <name type="scientific">Monilinia fructicola</name>
    <name type="common">Brown rot fungus</name>
    <name type="synonym">Ciboria fructicola</name>
    <dbReference type="NCBI Taxonomy" id="38448"/>
    <lineage>
        <taxon>Eukaryota</taxon>
        <taxon>Fungi</taxon>
        <taxon>Dikarya</taxon>
        <taxon>Ascomycota</taxon>
        <taxon>Pezizomycotina</taxon>
        <taxon>Leotiomycetes</taxon>
        <taxon>Helotiales</taxon>
        <taxon>Sclerotiniaceae</taxon>
        <taxon>Monilinia</taxon>
    </lineage>
</organism>
<keyword evidence="2" id="KW-1185">Reference proteome</keyword>
<evidence type="ECO:0000313" key="2">
    <source>
        <dbReference type="Proteomes" id="UP000322873"/>
    </source>
</evidence>
<gene>
    <name evidence="1" type="ORF">EYC84_003403</name>
</gene>